<gene>
    <name evidence="2" type="ORF">CCHR01_05539</name>
</gene>
<dbReference type="Proteomes" id="UP001243330">
    <property type="component" value="Unassembled WGS sequence"/>
</dbReference>
<comment type="caution">
    <text evidence="2">The sequence shown here is derived from an EMBL/GenBank/DDBJ whole genome shotgun (WGS) entry which is preliminary data.</text>
</comment>
<evidence type="ECO:0000313" key="2">
    <source>
        <dbReference type="EMBL" id="KAK1851844.1"/>
    </source>
</evidence>
<protein>
    <submittedName>
        <fullName evidence="2">Alpha-glucanase</fullName>
    </submittedName>
</protein>
<organism evidence="2 3">
    <name type="scientific">Colletotrichum chrysophilum</name>
    <dbReference type="NCBI Taxonomy" id="1836956"/>
    <lineage>
        <taxon>Eukaryota</taxon>
        <taxon>Fungi</taxon>
        <taxon>Dikarya</taxon>
        <taxon>Ascomycota</taxon>
        <taxon>Pezizomycotina</taxon>
        <taxon>Sordariomycetes</taxon>
        <taxon>Hypocreomycetidae</taxon>
        <taxon>Glomerellales</taxon>
        <taxon>Glomerellaceae</taxon>
        <taxon>Colletotrichum</taxon>
        <taxon>Colletotrichum gloeosporioides species complex</taxon>
    </lineage>
</organism>
<keyword evidence="3" id="KW-1185">Reference proteome</keyword>
<accession>A0AAD9AQX6</accession>
<dbReference type="EMBL" id="JAQOWY010000088">
    <property type="protein sequence ID" value="KAK1851844.1"/>
    <property type="molecule type" value="Genomic_DNA"/>
</dbReference>
<proteinExistence type="predicted"/>
<dbReference type="CDD" id="cd11577">
    <property type="entry name" value="GH71"/>
    <property type="match status" value="1"/>
</dbReference>
<dbReference type="AlphaFoldDB" id="A0AAD9AQX6"/>
<evidence type="ECO:0000256" key="1">
    <source>
        <dbReference type="SAM" id="MobiDB-lite"/>
    </source>
</evidence>
<dbReference type="Pfam" id="PF03659">
    <property type="entry name" value="Glyco_hydro_71"/>
    <property type="match status" value="1"/>
</dbReference>
<feature type="region of interest" description="Disordered" evidence="1">
    <location>
        <begin position="16"/>
        <end position="49"/>
    </location>
</feature>
<reference evidence="2" key="1">
    <citation type="submission" date="2023-01" db="EMBL/GenBank/DDBJ databases">
        <title>Colletotrichum chrysophilum M932 genome sequence.</title>
        <authorList>
            <person name="Baroncelli R."/>
        </authorList>
    </citation>
    <scope>NUCLEOTIDE SEQUENCE</scope>
    <source>
        <strain evidence="2">M932</strain>
    </source>
</reference>
<sequence length="484" mass="53537">MKAFFDKAKRKIEAEIAAITGDDDEPRPAPPPPVPTDSRPPHQQGPPQGFERAVFAHFMGPLLTQQQLSNTCDYTVDEYKVDIGLAQEAHIDGFVVNFGIHEEAIVKLPEFFFAAEQTGFKLLLSFDYEGAGAWPKERVIELLNRFGPSPAYFKRGWQPVVSTFEGTGNAADWHDIKAATGCFFMPSFSSIGAENAVNTGVTDGLFSWAAWPHGNTRKMDPGLDASYRHFLGNRPYMVAVSPWFYTNLPTWNKNWAWKGDDLWNDRWNEILQIRPEYVQIISWNDFGESHYIGPLHEKQFGAFEYGKAPFNYVRDMPHDGWRLLLPFLIDLYKNGHAIINREGVVTWYRIHPGHAGDCGGTTGNAPSHGQELHHPSEIMEDKVVFSALLTGPASVTVSIGGVPQEASWDDDGVPNGGVGVYHGSAPFNGRLGEVVVTIHRGADVVAQVHGRPITEECTEGINNWNAWVGGSHAPVGTHAVAHLG</sequence>
<dbReference type="InterPro" id="IPR005197">
    <property type="entry name" value="Glyco_hydro_71"/>
</dbReference>
<name>A0AAD9AQX6_9PEZI</name>
<dbReference type="Gene3D" id="3.20.20.80">
    <property type="entry name" value="Glycosidases"/>
    <property type="match status" value="1"/>
</dbReference>
<dbReference type="GO" id="GO:0051118">
    <property type="term" value="F:glucan endo-1,3-alpha-glucosidase activity"/>
    <property type="evidence" value="ECO:0007669"/>
    <property type="project" value="InterPro"/>
</dbReference>
<evidence type="ECO:0000313" key="3">
    <source>
        <dbReference type="Proteomes" id="UP001243330"/>
    </source>
</evidence>